<dbReference type="Pfam" id="PF12801">
    <property type="entry name" value="Fer4_5"/>
    <property type="match status" value="2"/>
</dbReference>
<keyword evidence="1" id="KW-0813">Transport</keyword>
<feature type="transmembrane region" description="Helical" evidence="7">
    <location>
        <begin position="166"/>
        <end position="192"/>
    </location>
</feature>
<dbReference type="PROSITE" id="PS51379">
    <property type="entry name" value="4FE4S_FER_2"/>
    <property type="match status" value="1"/>
</dbReference>
<evidence type="ECO:0000313" key="10">
    <source>
        <dbReference type="Proteomes" id="UP000253970"/>
    </source>
</evidence>
<keyword evidence="2" id="KW-0004">4Fe-4S</keyword>
<keyword evidence="7" id="KW-0812">Transmembrane</keyword>
<dbReference type="Pfam" id="PF00037">
    <property type="entry name" value="Fer4"/>
    <property type="match status" value="1"/>
</dbReference>
<dbReference type="SUPFAM" id="SSF54862">
    <property type="entry name" value="4Fe-4S ferredoxins"/>
    <property type="match status" value="1"/>
</dbReference>
<dbReference type="InterPro" id="IPR017896">
    <property type="entry name" value="4Fe4S_Fe-S-bd"/>
</dbReference>
<evidence type="ECO:0000256" key="4">
    <source>
        <dbReference type="ARBA" id="ARBA00022982"/>
    </source>
</evidence>
<sequence length="333" mass="34997">MKKNSKKLRTLVALAIVAIVTVGFVTNIGIGTMSAPGIWDISILCPLGALGTMLASKMMVPRAVVSLVVMVLLIVVFARAFCGWICPVPLVQKLRGLFAKKQPVEHGGDDVEPVAMPLTKAEIDALNVSCSKGSKDGGGCASCASKRGAAPDARHFALGGALASTFIFGFPVFCLVCPIGLTFATILLVINLFAHGDVTWSLIVVPALLIAEVLLFKKWCHKLCPLSAFMSLIAKANKTFVPTIDDAKCLETAKGGACGACGRACEEGIDPRHPQLSQAAWSECTKCRACVDACPANAITMPLLPRRTPSTTEPVAVPTNVAEVDAEDTQPVP</sequence>
<dbReference type="RefSeq" id="WP_114533692.1">
    <property type="nucleotide sequence ID" value="NZ_PPTU01000009.1"/>
</dbReference>
<keyword evidence="7" id="KW-1133">Transmembrane helix</keyword>
<feature type="domain" description="4Fe-4S ferredoxin-type" evidence="8">
    <location>
        <begin position="272"/>
        <end position="304"/>
    </location>
</feature>
<dbReference type="PANTHER" id="PTHR30176:SF3">
    <property type="entry name" value="FERREDOXIN-TYPE PROTEIN NAPH"/>
    <property type="match status" value="1"/>
</dbReference>
<evidence type="ECO:0000256" key="7">
    <source>
        <dbReference type="SAM" id="Phobius"/>
    </source>
</evidence>
<feature type="transmembrane region" description="Helical" evidence="7">
    <location>
        <begin position="63"/>
        <end position="91"/>
    </location>
</feature>
<dbReference type="InterPro" id="IPR017900">
    <property type="entry name" value="4Fe4S_Fe_S_CS"/>
</dbReference>
<keyword evidence="7" id="KW-0472">Membrane</keyword>
<dbReference type="InterPro" id="IPR051684">
    <property type="entry name" value="Electron_Trans/Redox"/>
</dbReference>
<comment type="caution">
    <text evidence="9">The sequence shown here is derived from an EMBL/GenBank/DDBJ whole genome shotgun (WGS) entry which is preliminary data.</text>
</comment>
<organism evidence="9 10">
    <name type="scientific">Eggerthella lenta</name>
    <name type="common">Eubacterium lentum</name>
    <dbReference type="NCBI Taxonomy" id="84112"/>
    <lineage>
        <taxon>Bacteria</taxon>
        <taxon>Bacillati</taxon>
        <taxon>Actinomycetota</taxon>
        <taxon>Coriobacteriia</taxon>
        <taxon>Eggerthellales</taxon>
        <taxon>Eggerthellaceae</taxon>
        <taxon>Eggerthella</taxon>
    </lineage>
</organism>
<protein>
    <submittedName>
        <fullName evidence="9">4Fe-4S ferredoxin</fullName>
    </submittedName>
</protein>
<name>A0A369MHH9_EGGLN</name>
<dbReference type="Proteomes" id="UP000253970">
    <property type="component" value="Unassembled WGS sequence"/>
</dbReference>
<accession>A0A369MHH9</accession>
<dbReference type="GO" id="GO:0051539">
    <property type="term" value="F:4 iron, 4 sulfur cluster binding"/>
    <property type="evidence" value="ECO:0007669"/>
    <property type="project" value="UniProtKB-KW"/>
</dbReference>
<dbReference type="EMBL" id="PPTU01000009">
    <property type="protein sequence ID" value="RDB70553.1"/>
    <property type="molecule type" value="Genomic_DNA"/>
</dbReference>
<reference evidence="9 10" key="1">
    <citation type="journal article" date="2018" name="Elife">
        <title>Discovery and characterization of a prevalent human gut bacterial enzyme sufficient for the inactivation of a family of plant toxins.</title>
        <authorList>
            <person name="Koppel N."/>
            <person name="Bisanz J.E."/>
            <person name="Pandelia M.E."/>
            <person name="Turnbaugh P.J."/>
            <person name="Balskus E.P."/>
        </authorList>
    </citation>
    <scope>NUCLEOTIDE SEQUENCE [LARGE SCALE GENOMIC DNA]</scope>
    <source>
        <strain evidence="9 10">W1 BHI 6</strain>
    </source>
</reference>
<dbReference type="GO" id="GO:0005886">
    <property type="term" value="C:plasma membrane"/>
    <property type="evidence" value="ECO:0007669"/>
    <property type="project" value="TreeGrafter"/>
</dbReference>
<evidence type="ECO:0000259" key="8">
    <source>
        <dbReference type="PROSITE" id="PS51379"/>
    </source>
</evidence>
<dbReference type="GO" id="GO:0046872">
    <property type="term" value="F:metal ion binding"/>
    <property type="evidence" value="ECO:0007669"/>
    <property type="project" value="UniProtKB-KW"/>
</dbReference>
<evidence type="ECO:0000256" key="2">
    <source>
        <dbReference type="ARBA" id="ARBA00022485"/>
    </source>
</evidence>
<proteinExistence type="predicted"/>
<dbReference type="PANTHER" id="PTHR30176">
    <property type="entry name" value="FERREDOXIN-TYPE PROTEIN NAPH"/>
    <property type="match status" value="1"/>
</dbReference>
<keyword evidence="3" id="KW-0479">Metal-binding</keyword>
<evidence type="ECO:0000256" key="3">
    <source>
        <dbReference type="ARBA" id="ARBA00022723"/>
    </source>
</evidence>
<keyword evidence="4" id="KW-0249">Electron transport</keyword>
<dbReference type="Gene3D" id="3.30.70.20">
    <property type="match status" value="1"/>
</dbReference>
<keyword evidence="6" id="KW-0411">Iron-sulfur</keyword>
<evidence type="ECO:0000256" key="5">
    <source>
        <dbReference type="ARBA" id="ARBA00023004"/>
    </source>
</evidence>
<dbReference type="PROSITE" id="PS00198">
    <property type="entry name" value="4FE4S_FER_1"/>
    <property type="match status" value="1"/>
</dbReference>
<dbReference type="AlphaFoldDB" id="A0A369MHH9"/>
<keyword evidence="5" id="KW-0408">Iron</keyword>
<evidence type="ECO:0000313" key="9">
    <source>
        <dbReference type="EMBL" id="RDB70553.1"/>
    </source>
</evidence>
<evidence type="ECO:0000256" key="6">
    <source>
        <dbReference type="ARBA" id="ARBA00023014"/>
    </source>
</evidence>
<feature type="transmembrane region" description="Helical" evidence="7">
    <location>
        <begin position="12"/>
        <end position="30"/>
    </location>
</feature>
<gene>
    <name evidence="9" type="ORF">C1875_07235</name>
</gene>
<feature type="transmembrane region" description="Helical" evidence="7">
    <location>
        <begin position="198"/>
        <end position="216"/>
    </location>
</feature>
<evidence type="ECO:0000256" key="1">
    <source>
        <dbReference type="ARBA" id="ARBA00022448"/>
    </source>
</evidence>